<gene>
    <name evidence="3" type="ORF">B0A62_16290</name>
    <name evidence="2" type="ORF">IW20_15700</name>
</gene>
<proteinExistence type="predicted"/>
<dbReference type="Proteomes" id="UP000028712">
    <property type="component" value="Unassembled WGS sequence"/>
</dbReference>
<evidence type="ECO:0000259" key="1">
    <source>
        <dbReference type="Pfam" id="PF06452"/>
    </source>
</evidence>
<dbReference type="GO" id="GO:0030246">
    <property type="term" value="F:carbohydrate binding"/>
    <property type="evidence" value="ECO:0007669"/>
    <property type="project" value="InterPro"/>
</dbReference>
<dbReference type="EMBL" id="JPRM01000024">
    <property type="protein sequence ID" value="KFF15100.1"/>
    <property type="molecule type" value="Genomic_DNA"/>
</dbReference>
<evidence type="ECO:0000313" key="4">
    <source>
        <dbReference type="Proteomes" id="UP000028712"/>
    </source>
</evidence>
<dbReference type="Proteomes" id="UP000198424">
    <property type="component" value="Unassembled WGS sequence"/>
</dbReference>
<keyword evidence="5" id="KW-1185">Reference proteome</keyword>
<accession>A0A086AEI6</accession>
<comment type="caution">
    <text evidence="2">The sequence shown here is derived from an EMBL/GenBank/DDBJ whole genome shotgun (WGS) entry which is preliminary data.</text>
</comment>
<dbReference type="OrthoDB" id="9786766at2"/>
<evidence type="ECO:0000313" key="5">
    <source>
        <dbReference type="Proteomes" id="UP000198424"/>
    </source>
</evidence>
<dbReference type="GO" id="GO:0004553">
    <property type="term" value="F:hydrolase activity, hydrolyzing O-glycosyl compounds"/>
    <property type="evidence" value="ECO:0007669"/>
    <property type="project" value="InterPro"/>
</dbReference>
<protein>
    <recommendedName>
        <fullName evidence="1">Carbohydrate-binding domain-containing protein</fullName>
    </recommendedName>
</protein>
<name>A0A086AEI6_FLAHY</name>
<dbReference type="Pfam" id="PF06452">
    <property type="entry name" value="CBM9_1"/>
    <property type="match status" value="1"/>
</dbReference>
<dbReference type="SUPFAM" id="SSF49344">
    <property type="entry name" value="CBD9-like"/>
    <property type="match status" value="1"/>
</dbReference>
<dbReference type="CDD" id="cd09620">
    <property type="entry name" value="CBM9_like_3"/>
    <property type="match status" value="1"/>
</dbReference>
<dbReference type="RefSeq" id="WP_035624030.1">
    <property type="nucleotide sequence ID" value="NZ_JBEWQG010000021.1"/>
</dbReference>
<evidence type="ECO:0000313" key="3">
    <source>
        <dbReference type="EMBL" id="OXA91958.1"/>
    </source>
</evidence>
<dbReference type="GO" id="GO:0016052">
    <property type="term" value="P:carbohydrate catabolic process"/>
    <property type="evidence" value="ECO:0007669"/>
    <property type="project" value="InterPro"/>
</dbReference>
<feature type="domain" description="Carbohydrate-binding" evidence="1">
    <location>
        <begin position="60"/>
        <end position="180"/>
    </location>
</feature>
<dbReference type="Gene3D" id="2.60.40.1190">
    <property type="match status" value="1"/>
</dbReference>
<evidence type="ECO:0000313" key="2">
    <source>
        <dbReference type="EMBL" id="KFF15100.1"/>
    </source>
</evidence>
<organism evidence="2 4">
    <name type="scientific">Flavobacterium hydatis</name>
    <name type="common">Cytophaga aquatilis</name>
    <dbReference type="NCBI Taxonomy" id="991"/>
    <lineage>
        <taxon>Bacteria</taxon>
        <taxon>Pseudomonadati</taxon>
        <taxon>Bacteroidota</taxon>
        <taxon>Flavobacteriia</taxon>
        <taxon>Flavobacteriales</taxon>
        <taxon>Flavobacteriaceae</taxon>
        <taxon>Flavobacterium</taxon>
    </lineage>
</organism>
<dbReference type="InterPro" id="IPR010502">
    <property type="entry name" value="Carb-bd_dom_fam9"/>
</dbReference>
<dbReference type="EMBL" id="MUGY01000024">
    <property type="protein sequence ID" value="OXA91958.1"/>
    <property type="molecule type" value="Genomic_DNA"/>
</dbReference>
<reference evidence="3 5" key="2">
    <citation type="submission" date="2016-11" db="EMBL/GenBank/DDBJ databases">
        <title>Whole genomes of Flavobacteriaceae.</title>
        <authorList>
            <person name="Stine C."/>
            <person name="Li C."/>
            <person name="Tadesse D."/>
        </authorList>
    </citation>
    <scope>NUCLEOTIDE SEQUENCE [LARGE SCALE GENOMIC DNA]</scope>
    <source>
        <strain evidence="3 5">ATCC 29551</strain>
    </source>
</reference>
<dbReference type="eggNOG" id="ENOG503300T">
    <property type="taxonomic scope" value="Bacteria"/>
</dbReference>
<reference evidence="2 4" key="1">
    <citation type="submission" date="2014-07" db="EMBL/GenBank/DDBJ databases">
        <title>Genome of Flavobacterium hydatis DSM 2063.</title>
        <authorList>
            <person name="Pipes S.E."/>
            <person name="Stropko S.J."/>
            <person name="Newman J.D."/>
        </authorList>
    </citation>
    <scope>NUCLEOTIDE SEQUENCE [LARGE SCALE GENOMIC DNA]</scope>
    <source>
        <strain evidence="2 4">DSM 2063</strain>
    </source>
</reference>
<dbReference type="AlphaFoldDB" id="A0A086AEI6"/>
<sequence>MKLSHLFYCVVLNFPLLSYSQTFPIHRITNTITIDGDLSDWKTPFIGPFVIHDSGAKTTQETYVSLSWDNENLYLGYKSKDSKIVGSAIKHDSQIFNTDDLVELFLDPDGDSENYIEIGVNAFSSNYDMIIHCLSPSCGGWDTDISLDITGLKTASKINKDGYDVEIMIPFSSLTSVKDANFTTPVVGTIWKGNLFRIDYGNETEYQAISPYDGSQFGFHQPNQFKSFEFVE</sequence>